<gene>
    <name evidence="2" type="ORF">BN85400770</name>
</gene>
<evidence type="ECO:0000256" key="1">
    <source>
        <dbReference type="SAM" id="Phobius"/>
    </source>
</evidence>
<dbReference type="HOGENOM" id="CLU_1227738_0_0_14"/>
<feature type="transmembrane region" description="Helical" evidence="1">
    <location>
        <begin position="135"/>
        <end position="158"/>
    </location>
</feature>
<evidence type="ECO:0000313" key="2">
    <source>
        <dbReference type="EMBL" id="CCV63654.1"/>
    </source>
</evidence>
<accession>U4KJK1</accession>
<feature type="transmembrane region" description="Helical" evidence="1">
    <location>
        <begin position="12"/>
        <end position="31"/>
    </location>
</feature>
<dbReference type="Proteomes" id="UP000032740">
    <property type="component" value="Chromosome"/>
</dbReference>
<organism evidence="2 3">
    <name type="scientific">Alteracholeplasma palmae (strain ATCC 49389 / J233)</name>
    <name type="common">Acholeplasma palmae</name>
    <dbReference type="NCBI Taxonomy" id="1318466"/>
    <lineage>
        <taxon>Bacteria</taxon>
        <taxon>Bacillati</taxon>
        <taxon>Mycoplasmatota</taxon>
        <taxon>Mollicutes</taxon>
        <taxon>Acholeplasmatales</taxon>
        <taxon>Acholeplasmataceae</taxon>
        <taxon>Acholeplasma</taxon>
    </lineage>
</organism>
<dbReference type="AlphaFoldDB" id="U4KJK1"/>
<keyword evidence="1" id="KW-0472">Membrane</keyword>
<keyword evidence="3" id="KW-1185">Reference proteome</keyword>
<proteinExistence type="predicted"/>
<dbReference type="RefSeq" id="WP_026654049.1">
    <property type="nucleotide sequence ID" value="NC_022538.1"/>
</dbReference>
<reference evidence="2 3" key="1">
    <citation type="journal article" date="2013" name="J. Mol. Microbiol. Biotechnol.">
        <title>Analysis of the Complete Genomes of Acholeplasma brassicae , A. palmae and A. laidlawii and Their Comparison to the Obligate Parasites from ' Candidatus Phytoplasma'.</title>
        <authorList>
            <person name="Kube M."/>
            <person name="Siewert C."/>
            <person name="Migdoll A.M."/>
            <person name="Duduk B."/>
            <person name="Holz S."/>
            <person name="Rabus R."/>
            <person name="Seemuller E."/>
            <person name="Mitrovic J."/>
            <person name="Muller I."/>
            <person name="Buttner C."/>
            <person name="Reinhardt R."/>
        </authorList>
    </citation>
    <scope>NUCLEOTIDE SEQUENCE [LARGE SCALE GENOMIC DNA]</scope>
    <source>
        <strain evidence="2 3">J233</strain>
    </source>
</reference>
<dbReference type="EMBL" id="FO681347">
    <property type="protein sequence ID" value="CCV63654.1"/>
    <property type="molecule type" value="Genomic_DNA"/>
</dbReference>
<protein>
    <submittedName>
        <fullName evidence="2">Uncharacterized protein</fullName>
    </submittedName>
</protein>
<sequence length="225" mass="26424">MVKSKVLRGIPGFICCLLIIPMIINVFLSSTVEGYANPTFMNISKILFIIGIVMISIIIILNFLISRKRKAIYTNIIKNQKKYVEGKQRLEKLLKIPQARLNIMNTYLYMTYADIRGLNLDEATKGFHQLKELAVYFKAGPLFSILPSYYLILIYYYLDKDENLKSEIKYFRKYSFNLKNNTYKILIDHVYMIDNNELFKLRNSLKNSEGNLFIESIIDKIERQL</sequence>
<feature type="transmembrane region" description="Helical" evidence="1">
    <location>
        <begin position="43"/>
        <end position="65"/>
    </location>
</feature>
<keyword evidence="1" id="KW-0812">Transmembrane</keyword>
<name>U4KJK1_ALTPJ</name>
<keyword evidence="1" id="KW-1133">Transmembrane helix</keyword>
<evidence type="ECO:0000313" key="3">
    <source>
        <dbReference type="Proteomes" id="UP000032740"/>
    </source>
</evidence>
<dbReference type="KEGG" id="apal:BN85400770"/>